<organism evidence="1 2">
    <name type="scientific">Dentipellis fragilis</name>
    <dbReference type="NCBI Taxonomy" id="205917"/>
    <lineage>
        <taxon>Eukaryota</taxon>
        <taxon>Fungi</taxon>
        <taxon>Dikarya</taxon>
        <taxon>Basidiomycota</taxon>
        <taxon>Agaricomycotina</taxon>
        <taxon>Agaricomycetes</taxon>
        <taxon>Russulales</taxon>
        <taxon>Hericiaceae</taxon>
        <taxon>Dentipellis</taxon>
    </lineage>
</organism>
<dbReference type="AlphaFoldDB" id="A0A4Y9XQM3"/>
<accession>A0A4Y9XQM3</accession>
<reference evidence="1 2" key="1">
    <citation type="submission" date="2019-02" db="EMBL/GenBank/DDBJ databases">
        <title>Genome sequencing of the rare red list fungi Dentipellis fragilis.</title>
        <authorList>
            <person name="Buettner E."/>
            <person name="Kellner H."/>
        </authorList>
    </citation>
    <scope>NUCLEOTIDE SEQUENCE [LARGE SCALE GENOMIC DNA]</scope>
    <source>
        <strain evidence="1 2">DSM 105465</strain>
    </source>
</reference>
<evidence type="ECO:0000313" key="2">
    <source>
        <dbReference type="Proteomes" id="UP000298327"/>
    </source>
</evidence>
<comment type="caution">
    <text evidence="1">The sequence shown here is derived from an EMBL/GenBank/DDBJ whole genome shotgun (WGS) entry which is preliminary data.</text>
</comment>
<gene>
    <name evidence="1" type="ORF">EVG20_g10574</name>
</gene>
<evidence type="ECO:0000313" key="1">
    <source>
        <dbReference type="EMBL" id="TFY52385.1"/>
    </source>
</evidence>
<protein>
    <submittedName>
        <fullName evidence="1">Uncharacterized protein</fullName>
    </submittedName>
</protein>
<proteinExistence type="predicted"/>
<keyword evidence="2" id="KW-1185">Reference proteome</keyword>
<sequence length="565" mass="62046">MGASLPNARSFFFQGIGPRLSIVLDDPSTGYTLPPIPNSSRALVVVELHFVIRVRLVCTTISPAEVCTFGGVVLHADRDADGHWVLGTGYWVLGPADHPADYSASAAETVGGLLAIFGSLFEDGPWTDARAADGPRAGPESTALWRCCVLLGSDTVLEHGRLLNAMNAHGEVTQGAQDGDAPCRCLLSIRTQYAQAGKYLEVQTSGPGIKSRYAVGAYGVAVRGLLRVRGDGRASIAVLLLRVRRRWMPRQLELNANFDRARTRTKSRLQLQKMSRTQAGITDPGPPCHWQCTPSIRPGIQYSRRVIGIYDKIALAPPYGLRSQYLPVWPRAPRVSTKGWPGYKLASRGQYAPISESISVPICELPVVHLPSGQSNMRSLFQSSSRPLELGIVVVLFVTLSLFATTVAGYPTPKPEMAPYGPRMITVRDAGGHNRDALDDNICYGDFIFNHLNIRREVRTHVPPLPIIPLHQRPDTLLPRHPNHRTHNRNILRAHPAWLQKPDPYTDAEKAAYLAEYAALGPAILRAEGEPDPVRREAMLSEADERLAKLALRPRLFRIAVAGEE</sequence>
<name>A0A4Y9XQM3_9AGAM</name>
<dbReference type="OrthoDB" id="10655038at2759"/>
<dbReference type="EMBL" id="SEOQ01001316">
    <property type="protein sequence ID" value="TFY52385.1"/>
    <property type="molecule type" value="Genomic_DNA"/>
</dbReference>
<dbReference type="Proteomes" id="UP000298327">
    <property type="component" value="Unassembled WGS sequence"/>
</dbReference>